<feature type="repeat" description="ANK" evidence="10">
    <location>
        <begin position="196"/>
        <end position="228"/>
    </location>
</feature>
<evidence type="ECO:0000256" key="10">
    <source>
        <dbReference type="PROSITE-ProRule" id="PRU00023"/>
    </source>
</evidence>
<feature type="repeat" description="ANK" evidence="10">
    <location>
        <begin position="264"/>
        <end position="296"/>
    </location>
</feature>
<dbReference type="SUPFAM" id="SSF48403">
    <property type="entry name" value="Ankyrin repeat"/>
    <property type="match status" value="1"/>
</dbReference>
<evidence type="ECO:0000256" key="8">
    <source>
        <dbReference type="ARBA" id="ARBA00023065"/>
    </source>
</evidence>
<dbReference type="Gene3D" id="1.25.40.20">
    <property type="entry name" value="Ankyrin repeat-containing domain"/>
    <property type="match status" value="1"/>
</dbReference>
<keyword evidence="8" id="KW-0406">Ion transport</keyword>
<keyword evidence="6" id="KW-0677">Repeat</keyword>
<dbReference type="GO" id="GO:0098703">
    <property type="term" value="P:calcium ion import across plasma membrane"/>
    <property type="evidence" value="ECO:0007669"/>
    <property type="project" value="TreeGrafter"/>
</dbReference>
<feature type="repeat" description="ANK" evidence="10">
    <location>
        <begin position="297"/>
        <end position="329"/>
    </location>
</feature>
<evidence type="ECO:0000256" key="5">
    <source>
        <dbReference type="ARBA" id="ARBA00022673"/>
    </source>
</evidence>
<keyword evidence="2" id="KW-0813">Transport</keyword>
<keyword evidence="7" id="KW-0106">Calcium</keyword>
<evidence type="ECO:0000313" key="11">
    <source>
        <dbReference type="EMBL" id="VDM45663.1"/>
    </source>
</evidence>
<keyword evidence="3" id="KW-0472">Membrane</keyword>
<name>A0A183V0S2_TOXCA</name>
<evidence type="ECO:0000256" key="1">
    <source>
        <dbReference type="ARBA" id="ARBA00004651"/>
    </source>
</evidence>
<dbReference type="InterPro" id="IPR002110">
    <property type="entry name" value="Ankyrin_rpt"/>
</dbReference>
<dbReference type="GO" id="GO:0005886">
    <property type="term" value="C:plasma membrane"/>
    <property type="evidence" value="ECO:0007669"/>
    <property type="project" value="UniProtKB-SubCell"/>
</dbReference>
<evidence type="ECO:0000256" key="3">
    <source>
        <dbReference type="ARBA" id="ARBA00022475"/>
    </source>
</evidence>
<accession>A0A183V0S2</accession>
<protein>
    <submittedName>
        <fullName evidence="13">ANK_REP_REGION domain-containing protein</fullName>
    </submittedName>
</protein>
<evidence type="ECO:0000256" key="9">
    <source>
        <dbReference type="ARBA" id="ARBA00023303"/>
    </source>
</evidence>
<reference evidence="11 12" key="2">
    <citation type="submission" date="2018-11" db="EMBL/GenBank/DDBJ databases">
        <authorList>
            <consortium name="Pathogen Informatics"/>
        </authorList>
    </citation>
    <scope>NUCLEOTIDE SEQUENCE [LARGE SCALE GENOMIC DNA]</scope>
</reference>
<evidence type="ECO:0000256" key="2">
    <source>
        <dbReference type="ARBA" id="ARBA00022448"/>
    </source>
</evidence>
<evidence type="ECO:0000256" key="7">
    <source>
        <dbReference type="ARBA" id="ARBA00022837"/>
    </source>
</evidence>
<gene>
    <name evidence="11" type="ORF">TCNE_LOCUS14342</name>
</gene>
<evidence type="ECO:0000313" key="13">
    <source>
        <dbReference type="WBParaSite" id="TCNE_0001434201-mRNA-1"/>
    </source>
</evidence>
<dbReference type="EMBL" id="UYWY01022198">
    <property type="protein sequence ID" value="VDM45663.1"/>
    <property type="molecule type" value="Genomic_DNA"/>
</dbReference>
<keyword evidence="5" id="KW-0107">Calcium channel</keyword>
<dbReference type="SMART" id="SM00248">
    <property type="entry name" value="ANK"/>
    <property type="match status" value="4"/>
</dbReference>
<dbReference type="PANTHER" id="PTHR10582">
    <property type="entry name" value="TRANSIENT RECEPTOR POTENTIAL ION CHANNEL PROTEIN"/>
    <property type="match status" value="1"/>
</dbReference>
<keyword evidence="10" id="KW-0040">ANK repeat</keyword>
<keyword evidence="4" id="KW-0109">Calcium transport</keyword>
<dbReference type="Pfam" id="PF00023">
    <property type="entry name" value="Ank"/>
    <property type="match status" value="1"/>
</dbReference>
<evidence type="ECO:0000256" key="4">
    <source>
        <dbReference type="ARBA" id="ARBA00022568"/>
    </source>
</evidence>
<dbReference type="WBParaSite" id="TCNE_0001434201-mRNA-1">
    <property type="protein sequence ID" value="TCNE_0001434201-mRNA-1"/>
    <property type="gene ID" value="TCNE_0001434201"/>
</dbReference>
<dbReference type="PANTHER" id="PTHR10582:SF28">
    <property type="entry name" value="NANCHUNG, ISOFORM B"/>
    <property type="match status" value="1"/>
</dbReference>
<dbReference type="PROSITE" id="PS50297">
    <property type="entry name" value="ANK_REP_REGION"/>
    <property type="match status" value="1"/>
</dbReference>
<keyword evidence="3" id="KW-1003">Cell membrane</keyword>
<sequence length="398" mass="44763">MSYPLSRVVGKILVFGIRPLIQVKPFTYHGGKGKLIPVAELVLIRNRQRNALLGALYRKKGKGKKAPNILESVDQEGNNRGNLRKVLKLLDGSGGNSKNEAKYRDVVWRLSERGAMGETLVGVCLMQGSPHHNALARKLIMMFPKMVNDICISEDCYGERSSDLLLQKSICFTNNDGLREKKECVKEWKANHGHEYGLSPLHQAIMNEDSAMVYFLLRRGADVNARCYGAWFCPDDQKSSRTDSLEHESVELSLSTDYAGRMYFGEYPLSLAACTNQTDCFRLLIAKKANPNLKDTNGNTVLHLIVIHNQIEMLSLAYECGARLHVFNRQSLTPLTLAARLAKKKMFEHILKLEAEVIWVHRDVSVIAYPLSNIDTIDQRNGELNEDSALSQVVYGVR</sequence>
<evidence type="ECO:0000256" key="6">
    <source>
        <dbReference type="ARBA" id="ARBA00022737"/>
    </source>
</evidence>
<dbReference type="InterPro" id="IPR024862">
    <property type="entry name" value="TRPV"/>
</dbReference>
<organism evidence="12 13">
    <name type="scientific">Toxocara canis</name>
    <name type="common">Canine roundworm</name>
    <dbReference type="NCBI Taxonomy" id="6265"/>
    <lineage>
        <taxon>Eukaryota</taxon>
        <taxon>Metazoa</taxon>
        <taxon>Ecdysozoa</taxon>
        <taxon>Nematoda</taxon>
        <taxon>Chromadorea</taxon>
        <taxon>Rhabditida</taxon>
        <taxon>Spirurina</taxon>
        <taxon>Ascaridomorpha</taxon>
        <taxon>Ascaridoidea</taxon>
        <taxon>Toxocaridae</taxon>
        <taxon>Toxocara</taxon>
    </lineage>
</organism>
<dbReference type="InterPro" id="IPR036770">
    <property type="entry name" value="Ankyrin_rpt-contain_sf"/>
</dbReference>
<keyword evidence="9" id="KW-0407">Ion channel</keyword>
<dbReference type="Pfam" id="PF12796">
    <property type="entry name" value="Ank_2"/>
    <property type="match status" value="1"/>
</dbReference>
<proteinExistence type="predicted"/>
<keyword evidence="12" id="KW-1185">Reference proteome</keyword>
<dbReference type="PROSITE" id="PS50088">
    <property type="entry name" value="ANK_REPEAT"/>
    <property type="match status" value="3"/>
</dbReference>
<evidence type="ECO:0000313" key="12">
    <source>
        <dbReference type="Proteomes" id="UP000050794"/>
    </source>
</evidence>
<dbReference type="Proteomes" id="UP000050794">
    <property type="component" value="Unassembled WGS sequence"/>
</dbReference>
<comment type="subcellular location">
    <subcellularLocation>
        <location evidence="1">Cell membrane</location>
        <topology evidence="1">Multi-pass membrane protein</topology>
    </subcellularLocation>
</comment>
<reference evidence="13" key="1">
    <citation type="submission" date="2016-06" db="UniProtKB">
        <authorList>
            <consortium name="WormBaseParasite"/>
        </authorList>
    </citation>
    <scope>IDENTIFICATION</scope>
</reference>
<dbReference type="GO" id="GO:0005262">
    <property type="term" value="F:calcium channel activity"/>
    <property type="evidence" value="ECO:0007669"/>
    <property type="project" value="UniProtKB-KW"/>
</dbReference>
<dbReference type="AlphaFoldDB" id="A0A183V0S2"/>